<reference evidence="1" key="1">
    <citation type="journal article" date="2020" name="Stud. Mycol.">
        <title>101 Dothideomycetes genomes: a test case for predicting lifestyles and emergence of pathogens.</title>
        <authorList>
            <person name="Haridas S."/>
            <person name="Albert R."/>
            <person name="Binder M."/>
            <person name="Bloem J."/>
            <person name="Labutti K."/>
            <person name="Salamov A."/>
            <person name="Andreopoulos B."/>
            <person name="Baker S."/>
            <person name="Barry K."/>
            <person name="Bills G."/>
            <person name="Bluhm B."/>
            <person name="Cannon C."/>
            <person name="Castanera R."/>
            <person name="Culley D."/>
            <person name="Daum C."/>
            <person name="Ezra D."/>
            <person name="Gonzalez J."/>
            <person name="Henrissat B."/>
            <person name="Kuo A."/>
            <person name="Liang C."/>
            <person name="Lipzen A."/>
            <person name="Lutzoni F."/>
            <person name="Magnuson J."/>
            <person name="Mondo S."/>
            <person name="Nolan M."/>
            <person name="Ohm R."/>
            <person name="Pangilinan J."/>
            <person name="Park H.-J."/>
            <person name="Ramirez L."/>
            <person name="Alfaro M."/>
            <person name="Sun H."/>
            <person name="Tritt A."/>
            <person name="Yoshinaga Y."/>
            <person name="Zwiers L.-H."/>
            <person name="Turgeon B."/>
            <person name="Goodwin S."/>
            <person name="Spatafora J."/>
            <person name="Crous P."/>
            <person name="Grigoriev I."/>
        </authorList>
    </citation>
    <scope>NUCLEOTIDE SEQUENCE</scope>
    <source>
        <strain evidence="1">CBS 627.86</strain>
    </source>
</reference>
<keyword evidence="2" id="KW-1185">Reference proteome</keyword>
<evidence type="ECO:0000313" key="1">
    <source>
        <dbReference type="EMBL" id="KAF2118601.1"/>
    </source>
</evidence>
<dbReference type="EMBL" id="ML977317">
    <property type="protein sequence ID" value="KAF2118601.1"/>
    <property type="molecule type" value="Genomic_DNA"/>
</dbReference>
<name>A0A6A5ZK22_9PLEO</name>
<evidence type="ECO:0000313" key="2">
    <source>
        <dbReference type="Proteomes" id="UP000799770"/>
    </source>
</evidence>
<dbReference type="OrthoDB" id="5402392at2759"/>
<organism evidence="1 2">
    <name type="scientific">Lophiotrema nucula</name>
    <dbReference type="NCBI Taxonomy" id="690887"/>
    <lineage>
        <taxon>Eukaryota</taxon>
        <taxon>Fungi</taxon>
        <taxon>Dikarya</taxon>
        <taxon>Ascomycota</taxon>
        <taxon>Pezizomycotina</taxon>
        <taxon>Dothideomycetes</taxon>
        <taxon>Pleosporomycetidae</taxon>
        <taxon>Pleosporales</taxon>
        <taxon>Lophiotremataceae</taxon>
        <taxon>Lophiotrema</taxon>
    </lineage>
</organism>
<accession>A0A6A5ZK22</accession>
<gene>
    <name evidence="1" type="ORF">BDV96DRAFT_391620</name>
</gene>
<protein>
    <submittedName>
        <fullName evidence="1">Uncharacterized protein</fullName>
    </submittedName>
</protein>
<dbReference type="AlphaFoldDB" id="A0A6A5ZK22"/>
<proteinExistence type="predicted"/>
<dbReference type="Proteomes" id="UP000799770">
    <property type="component" value="Unassembled WGS sequence"/>
</dbReference>
<sequence length="448" mass="50488">MPAQTSCPVPEVDKRLSKYIYSQHETRKIRSKLSRYFALHTRLAKSQSDYRHLDNECPTGRPVANRKPQELSGVRLRYLRALEAHAEAQSQHRKLQDSVGPQWKRQLLATASQSESDHDNEVIRGYVSLLRQRQRFAELQVISEGVEKLLNTNPIDARHDPKAMVKHNVGEQPDLPAERLDILSQESKGNDQIFKLKKEVVDARARMDRAMSARNSARNIPRTSPTLDQQVHALGCARDEIQEWLEEELAKLTEESELLEDASPVKQLRTGTTQPDLDSSESRIKASYNQYIAAREEVIRAQGLLQRASESFTPSLYQSRLQEGFNKVPLALKPTSLAASILAYQPNLAQTSRNERILLQQIVYLQSQISTVDEDVADSLTRLSQESHLLASGSKEPGSWGKIAKEAERSTGDVAEAQLKESRSEVENVRGIVDLCSLHGKVLSSMTR</sequence>